<reference evidence="1 2" key="1">
    <citation type="submission" date="2019-03" db="EMBL/GenBank/DDBJ databases">
        <title>Single cell metagenomics reveals metabolic interactions within the superorganism composed of flagellate Streblomastix strix and complex community of Bacteroidetes bacteria on its surface.</title>
        <authorList>
            <person name="Treitli S.C."/>
            <person name="Kolisko M."/>
            <person name="Husnik F."/>
            <person name="Keeling P."/>
            <person name="Hampl V."/>
        </authorList>
    </citation>
    <scope>NUCLEOTIDE SEQUENCE [LARGE SCALE GENOMIC DNA]</scope>
    <source>
        <strain evidence="1">ST1C</strain>
    </source>
</reference>
<protein>
    <submittedName>
        <fullName evidence="1">Uncharacterized protein</fullName>
    </submittedName>
</protein>
<dbReference type="InterPro" id="IPR036397">
    <property type="entry name" value="RNaseH_sf"/>
</dbReference>
<organism evidence="1 2">
    <name type="scientific">Streblomastix strix</name>
    <dbReference type="NCBI Taxonomy" id="222440"/>
    <lineage>
        <taxon>Eukaryota</taxon>
        <taxon>Metamonada</taxon>
        <taxon>Preaxostyla</taxon>
        <taxon>Oxymonadida</taxon>
        <taxon>Streblomastigidae</taxon>
        <taxon>Streblomastix</taxon>
    </lineage>
</organism>
<dbReference type="Gene3D" id="3.30.420.10">
    <property type="entry name" value="Ribonuclease H-like superfamily/Ribonuclease H"/>
    <property type="match status" value="1"/>
</dbReference>
<dbReference type="GO" id="GO:0003676">
    <property type="term" value="F:nucleic acid binding"/>
    <property type="evidence" value="ECO:0007669"/>
    <property type="project" value="InterPro"/>
</dbReference>
<dbReference type="OrthoDB" id="3263820at2759"/>
<name>A0A5J4W7J0_9EUKA</name>
<comment type="caution">
    <text evidence="1">The sequence shown here is derived from an EMBL/GenBank/DDBJ whole genome shotgun (WGS) entry which is preliminary data.</text>
</comment>
<dbReference type="Proteomes" id="UP000324800">
    <property type="component" value="Unassembled WGS sequence"/>
</dbReference>
<gene>
    <name evidence="1" type="ORF">EZS28_013610</name>
</gene>
<evidence type="ECO:0000313" key="2">
    <source>
        <dbReference type="Proteomes" id="UP000324800"/>
    </source>
</evidence>
<sequence>MLFSSDNIKWAYQFQFEHEQQKFVKPIVKHSANVMIWASMSRKRAGSVYFVDGTMESGQHIRILAEWQKVGHEYCETQVISIPRSIDELKKAKGVYTSY</sequence>
<proteinExistence type="predicted"/>
<dbReference type="EMBL" id="SNRW01003078">
    <property type="protein sequence ID" value="KAA6390864.1"/>
    <property type="molecule type" value="Genomic_DNA"/>
</dbReference>
<accession>A0A5J4W7J0</accession>
<dbReference type="AlphaFoldDB" id="A0A5J4W7J0"/>
<evidence type="ECO:0000313" key="1">
    <source>
        <dbReference type="EMBL" id="KAA6390864.1"/>
    </source>
</evidence>